<gene>
    <name evidence="2" type="ORF">H5410_052892</name>
</gene>
<evidence type="ECO:0000313" key="2">
    <source>
        <dbReference type="EMBL" id="KAG5582265.1"/>
    </source>
</evidence>
<accession>A0A9J5X220</accession>
<evidence type="ECO:0000256" key="1">
    <source>
        <dbReference type="SAM" id="Phobius"/>
    </source>
</evidence>
<keyword evidence="1" id="KW-1133">Transmembrane helix</keyword>
<comment type="caution">
    <text evidence="2">The sequence shown here is derived from an EMBL/GenBank/DDBJ whole genome shotgun (WGS) entry which is preliminary data.</text>
</comment>
<keyword evidence="1" id="KW-0472">Membrane</keyword>
<keyword evidence="3" id="KW-1185">Reference proteome</keyword>
<protein>
    <submittedName>
        <fullName evidence="2">Uncharacterized protein</fullName>
    </submittedName>
</protein>
<sequence length="72" mass="7959">MDTTIRPIETSSTATKRITLQHWVAMSIWNIVSFFVVATMLSTIVLCCQSQLTETPNVVVSQEGTGDLRTIS</sequence>
<dbReference type="Proteomes" id="UP000824120">
    <property type="component" value="Chromosome 10"/>
</dbReference>
<evidence type="ECO:0000313" key="3">
    <source>
        <dbReference type="Proteomes" id="UP000824120"/>
    </source>
</evidence>
<feature type="transmembrane region" description="Helical" evidence="1">
    <location>
        <begin position="23"/>
        <end position="46"/>
    </location>
</feature>
<dbReference type="AlphaFoldDB" id="A0A9J5X220"/>
<name>A0A9J5X220_SOLCO</name>
<keyword evidence="1" id="KW-0812">Transmembrane</keyword>
<dbReference type="EMBL" id="JACXVP010000010">
    <property type="protein sequence ID" value="KAG5582265.1"/>
    <property type="molecule type" value="Genomic_DNA"/>
</dbReference>
<reference evidence="2 3" key="1">
    <citation type="submission" date="2020-09" db="EMBL/GenBank/DDBJ databases">
        <title>De no assembly of potato wild relative species, Solanum commersonii.</title>
        <authorList>
            <person name="Cho K."/>
        </authorList>
    </citation>
    <scope>NUCLEOTIDE SEQUENCE [LARGE SCALE GENOMIC DNA]</scope>
    <source>
        <strain evidence="2">LZ3.2</strain>
        <tissue evidence="2">Leaf</tissue>
    </source>
</reference>
<proteinExistence type="predicted"/>
<organism evidence="2 3">
    <name type="scientific">Solanum commersonii</name>
    <name type="common">Commerson's wild potato</name>
    <name type="synonym">Commerson's nightshade</name>
    <dbReference type="NCBI Taxonomy" id="4109"/>
    <lineage>
        <taxon>Eukaryota</taxon>
        <taxon>Viridiplantae</taxon>
        <taxon>Streptophyta</taxon>
        <taxon>Embryophyta</taxon>
        <taxon>Tracheophyta</taxon>
        <taxon>Spermatophyta</taxon>
        <taxon>Magnoliopsida</taxon>
        <taxon>eudicotyledons</taxon>
        <taxon>Gunneridae</taxon>
        <taxon>Pentapetalae</taxon>
        <taxon>asterids</taxon>
        <taxon>lamiids</taxon>
        <taxon>Solanales</taxon>
        <taxon>Solanaceae</taxon>
        <taxon>Solanoideae</taxon>
        <taxon>Solaneae</taxon>
        <taxon>Solanum</taxon>
    </lineage>
</organism>